<protein>
    <recommendedName>
        <fullName evidence="4">General stress protein 17M-like domain-containing protein</fullName>
    </recommendedName>
</protein>
<accession>A0ABQ4QDR4</accession>
<name>A0ABQ4QDR4_9HYPH</name>
<gene>
    <name evidence="2" type="ORF">AFCDBAGC_0976</name>
</gene>
<dbReference type="RefSeq" id="WP_147750722.1">
    <property type="nucleotide sequence ID" value="NZ_BPQG01000008.1"/>
</dbReference>
<keyword evidence="3" id="KW-1185">Reference proteome</keyword>
<evidence type="ECO:0000256" key="1">
    <source>
        <dbReference type="SAM" id="MobiDB-lite"/>
    </source>
</evidence>
<dbReference type="PANTHER" id="PTHR36109">
    <property type="entry name" value="MEMBRANE PROTEIN-RELATED"/>
    <property type="match status" value="1"/>
</dbReference>
<evidence type="ECO:0000313" key="2">
    <source>
        <dbReference type="EMBL" id="GJD43131.1"/>
    </source>
</evidence>
<evidence type="ECO:0008006" key="4">
    <source>
        <dbReference type="Google" id="ProtNLM"/>
    </source>
</evidence>
<dbReference type="InterPro" id="IPR052948">
    <property type="entry name" value="Low_temp-induced_all0457"/>
</dbReference>
<evidence type="ECO:0000313" key="3">
    <source>
        <dbReference type="Proteomes" id="UP001055117"/>
    </source>
</evidence>
<feature type="region of interest" description="Disordered" evidence="1">
    <location>
        <begin position="165"/>
        <end position="218"/>
    </location>
</feature>
<reference evidence="2 3" key="1">
    <citation type="journal article" date="2021" name="Front. Microbiol.">
        <title>Comprehensive Comparative Genomics and Phenotyping of Methylobacterium Species.</title>
        <authorList>
            <person name="Alessa O."/>
            <person name="Ogura Y."/>
            <person name="Fujitani Y."/>
            <person name="Takami H."/>
            <person name="Hayashi T."/>
            <person name="Sahin N."/>
            <person name="Tani A."/>
        </authorList>
    </citation>
    <scope>NUCLEOTIDE SEQUENCE [LARGE SCALE GENOMIC DNA]</scope>
    <source>
        <strain evidence="2 3">DSM 23679</strain>
    </source>
</reference>
<dbReference type="EMBL" id="BPQG01000008">
    <property type="protein sequence ID" value="GJD43131.1"/>
    <property type="molecule type" value="Genomic_DNA"/>
</dbReference>
<sequence>MAHQTITALYDDYDAASTAVTRLEAAGVSHGDISVVSNNEGDRHAGRLGTGDHADTAHKAETAAGTGASLGTVVGGATGLLTGLGLLAIPGVGPVVAAGWLVATLTGAGIGAAAGGLVGALTGAGISETDAHTYNEGIRRGGTLVTVRADEAHANTVMDILEEHGSVDVGERSNSWRSEGWSGPALTASDPAGPTPTNGLPPNAGGRPGVRTYPARPL</sequence>
<dbReference type="Proteomes" id="UP001055117">
    <property type="component" value="Unassembled WGS sequence"/>
</dbReference>
<dbReference type="PANTHER" id="PTHR36109:SF2">
    <property type="entry name" value="MEMBRANE PROTEIN"/>
    <property type="match status" value="1"/>
</dbReference>
<feature type="compositionally biased region" description="Basic and acidic residues" evidence="1">
    <location>
        <begin position="40"/>
        <end position="53"/>
    </location>
</feature>
<feature type="region of interest" description="Disordered" evidence="1">
    <location>
        <begin position="34"/>
        <end position="53"/>
    </location>
</feature>
<comment type="caution">
    <text evidence="2">The sequence shown here is derived from an EMBL/GenBank/DDBJ whole genome shotgun (WGS) entry which is preliminary data.</text>
</comment>
<organism evidence="2 3">
    <name type="scientific">Methylobacterium cerastii</name>
    <dbReference type="NCBI Taxonomy" id="932741"/>
    <lineage>
        <taxon>Bacteria</taxon>
        <taxon>Pseudomonadati</taxon>
        <taxon>Pseudomonadota</taxon>
        <taxon>Alphaproteobacteria</taxon>
        <taxon>Hyphomicrobiales</taxon>
        <taxon>Methylobacteriaceae</taxon>
        <taxon>Methylobacterium</taxon>
    </lineage>
</organism>
<proteinExistence type="predicted"/>